<name>A0A162N8N1_PHYB8</name>
<sequence length="203" mass="22383">MGSLVSNLFLPLLLTLSACPDYRVALVSWILAMNTLPQNFDRVVLNLSSCLILPLSSMISSMPSHPPYRSAWRDLRVQFIFLFATGCPLTFSHFCQPNFPVRPDPGSPRAPTVLPAPINCLMLVPSTLLSSYNNFAPSGLLPSLTGLRMSGFTGCTISFRAEHFCTASCHPPSLLLSALFARCLSRRKNIFFLLALEKSFKVI</sequence>
<dbReference type="EMBL" id="KV440984">
    <property type="protein sequence ID" value="OAD72128.1"/>
    <property type="molecule type" value="Genomic_DNA"/>
</dbReference>
<dbReference type="AlphaFoldDB" id="A0A162N8N1"/>
<keyword evidence="3" id="KW-1185">Reference proteome</keyword>
<evidence type="ECO:0000313" key="2">
    <source>
        <dbReference type="EMBL" id="OAD72128.1"/>
    </source>
</evidence>
<dbReference type="VEuPathDB" id="FungiDB:PHYBLDRAFT_71284"/>
<dbReference type="RefSeq" id="XP_018290168.1">
    <property type="nucleotide sequence ID" value="XM_018442440.1"/>
</dbReference>
<evidence type="ECO:0000313" key="3">
    <source>
        <dbReference type="Proteomes" id="UP000077315"/>
    </source>
</evidence>
<organism evidence="2 3">
    <name type="scientific">Phycomyces blakesleeanus (strain ATCC 8743b / DSM 1359 / FGSC 10004 / NBRC 33097 / NRRL 1555)</name>
    <dbReference type="NCBI Taxonomy" id="763407"/>
    <lineage>
        <taxon>Eukaryota</taxon>
        <taxon>Fungi</taxon>
        <taxon>Fungi incertae sedis</taxon>
        <taxon>Mucoromycota</taxon>
        <taxon>Mucoromycotina</taxon>
        <taxon>Mucoromycetes</taxon>
        <taxon>Mucorales</taxon>
        <taxon>Phycomycetaceae</taxon>
        <taxon>Phycomyces</taxon>
    </lineage>
</organism>
<proteinExistence type="predicted"/>
<dbReference type="GeneID" id="29003346"/>
<reference evidence="3" key="1">
    <citation type="submission" date="2015-06" db="EMBL/GenBank/DDBJ databases">
        <title>Expansion of signal transduction pathways in fungi by whole-genome duplication.</title>
        <authorList>
            <consortium name="DOE Joint Genome Institute"/>
            <person name="Corrochano L.M."/>
            <person name="Kuo A."/>
            <person name="Marcet-Houben M."/>
            <person name="Polaino S."/>
            <person name="Salamov A."/>
            <person name="Villalobos J.M."/>
            <person name="Alvarez M.I."/>
            <person name="Avalos J."/>
            <person name="Benito E.P."/>
            <person name="Benoit I."/>
            <person name="Burger G."/>
            <person name="Camino L.P."/>
            <person name="Canovas D."/>
            <person name="Cerda-Olmedo E."/>
            <person name="Cheng J.-F."/>
            <person name="Dominguez A."/>
            <person name="Elias M."/>
            <person name="Eslava A.P."/>
            <person name="Glaser F."/>
            <person name="Grimwood J."/>
            <person name="Gutierrez G."/>
            <person name="Heitman J."/>
            <person name="Henrissat B."/>
            <person name="Iturriaga E.A."/>
            <person name="Lang B.F."/>
            <person name="Lavin J.L."/>
            <person name="Lee S."/>
            <person name="Li W."/>
            <person name="Lindquist E."/>
            <person name="Lopez-Garcia S."/>
            <person name="Luque E.M."/>
            <person name="Marcos A.T."/>
            <person name="Martin J."/>
            <person name="McCluskey K."/>
            <person name="Medina H.R."/>
            <person name="Miralles-Duran A."/>
            <person name="Miyazaki A."/>
            <person name="Munoz-Torres E."/>
            <person name="Oguiza J.A."/>
            <person name="Ohm R."/>
            <person name="Olmedo M."/>
            <person name="Orejas M."/>
            <person name="Ortiz-Castellanos L."/>
            <person name="Pisabarro A.G."/>
            <person name="Rodriguez-Romero J."/>
            <person name="Ruiz-Herrera J."/>
            <person name="Ruiz-Vazquez R."/>
            <person name="Sanz C."/>
            <person name="Schackwitz W."/>
            <person name="Schmutz J."/>
            <person name="Shahriari M."/>
            <person name="Shelest E."/>
            <person name="Silva-Franco F."/>
            <person name="Soanes D."/>
            <person name="Syed K."/>
            <person name="Tagua V.G."/>
            <person name="Talbot N.J."/>
            <person name="Thon M."/>
            <person name="De vries R.P."/>
            <person name="Wiebenga A."/>
            <person name="Yadav J.S."/>
            <person name="Braun E.L."/>
            <person name="Baker S."/>
            <person name="Garre V."/>
            <person name="Horwitz B."/>
            <person name="Torres-Martinez S."/>
            <person name="Idnurm A."/>
            <person name="Herrera-Estrella A."/>
            <person name="Gabaldon T."/>
            <person name="Grigoriev I.V."/>
        </authorList>
    </citation>
    <scope>NUCLEOTIDE SEQUENCE [LARGE SCALE GENOMIC DNA]</scope>
    <source>
        <strain evidence="3">NRRL 1555(-)</strain>
    </source>
</reference>
<accession>A0A162N8N1</accession>
<protein>
    <recommendedName>
        <fullName evidence="4">Secreted protein</fullName>
    </recommendedName>
</protein>
<feature type="chain" id="PRO_5007838034" description="Secreted protein" evidence="1">
    <location>
        <begin position="26"/>
        <end position="203"/>
    </location>
</feature>
<evidence type="ECO:0000256" key="1">
    <source>
        <dbReference type="SAM" id="SignalP"/>
    </source>
</evidence>
<evidence type="ECO:0008006" key="4">
    <source>
        <dbReference type="Google" id="ProtNLM"/>
    </source>
</evidence>
<keyword evidence="1" id="KW-0732">Signal</keyword>
<dbReference type="Proteomes" id="UP000077315">
    <property type="component" value="Unassembled WGS sequence"/>
</dbReference>
<dbReference type="InParanoid" id="A0A162N8N1"/>
<gene>
    <name evidence="2" type="ORF">PHYBLDRAFT_71284</name>
</gene>
<feature type="signal peptide" evidence="1">
    <location>
        <begin position="1"/>
        <end position="25"/>
    </location>
</feature>